<dbReference type="InterPro" id="IPR004477">
    <property type="entry name" value="ComEC_N"/>
</dbReference>
<proteinExistence type="predicted"/>
<evidence type="ECO:0000256" key="6">
    <source>
        <dbReference type="SAM" id="Phobius"/>
    </source>
</evidence>
<dbReference type="InterPro" id="IPR004797">
    <property type="entry name" value="Competence_ComEC/Rec2"/>
</dbReference>
<dbReference type="KEGG" id="pam:PANA_1356"/>
<dbReference type="Proteomes" id="UP000001702">
    <property type="component" value="Chromosome"/>
</dbReference>
<dbReference type="EMBL" id="CP001875">
    <property type="protein sequence ID" value="ADD76523.1"/>
    <property type="molecule type" value="Genomic_DNA"/>
</dbReference>
<dbReference type="InterPro" id="IPR036866">
    <property type="entry name" value="RibonucZ/Hydroxyglut_hydro"/>
</dbReference>
<dbReference type="SMART" id="SM00849">
    <property type="entry name" value="Lactamase_B"/>
    <property type="match status" value="1"/>
</dbReference>
<sequence>MRHTCGTTGAGCIMLTWILLARIAAITTLPLLVLPGLPSPFTILVLLLSGVCVIALSHRRIRIAGVALLFTAWGLFNAQSLVKDTEMMIAAPGKFDVQIEDVHQAHSRIRVRLLKVDDHILFPPRFAWLSLPDNASEYCPGQRGKMMLRLRAVHARLNEGAFDAQRFAMANHAPVQGRIVSQTITHASCSVRWRFITHHRQQNGHLPASATLEALAFGIRDNLSEATRQLLRDTGTAHLMAISGMHIALAAGTGWLLARGSQILFPARTVSYLYPVIMGWLFAALYTWLSGAHAPAQRALLALTLWAVTRFVGVQLSSWQVWTLCVGLLLAVDPLTVLSDSFWLSVLAVGMLLTWYHWFPLAARFRHARRWLPIQLLHLQSGMMILMLPLQAGLFNGISITALIANLLAIPVVSFVTVPLILVAMLLPVPAISTWFWLAADGSLRFLLTSLALLPPGWWPLQGAAFFMLMVWGGLLVWRTGALFSLPWSCSAIALAMVFSRHYKPEREWRIDMLDVGHGLSVVISQGREAVLYDTGPRWQHSDAGTRVITPWLQHKGLVLQEVILSHRHLDHTGGLAAILQRWPGIKVRSSLEGTHHLACVRGATWRWKQLNFSVLWPLSSPNKGENNDSCVVSVDDGNVRLLLTGDLEKLAEQQLVRLEKQQLKADILQVPHHGSRTSSSRLLLRSVAGHTAIASLARYNAWRMPAKPVLRNYHEYGYNWLDTGQSGQISIRVGKGKMQVFTLREQLMPRWYHQWFGVKRESR</sequence>
<accession>D4GNH2</accession>
<feature type="transmembrane region" description="Helical" evidence="6">
    <location>
        <begin position="270"/>
        <end position="289"/>
    </location>
</feature>
<keyword evidence="9" id="KW-1185">Reference proteome</keyword>
<dbReference type="Pfam" id="PF03772">
    <property type="entry name" value="Competence"/>
    <property type="match status" value="1"/>
</dbReference>
<feature type="domain" description="Metallo-beta-lactamase" evidence="7">
    <location>
        <begin position="518"/>
        <end position="691"/>
    </location>
</feature>
<feature type="transmembrane region" description="Helical" evidence="6">
    <location>
        <begin position="416"/>
        <end position="438"/>
    </location>
</feature>
<dbReference type="SUPFAM" id="SSF56281">
    <property type="entry name" value="Metallo-hydrolase/oxidoreductase"/>
    <property type="match status" value="1"/>
</dbReference>
<comment type="subcellular location">
    <subcellularLocation>
        <location evidence="1">Cell membrane</location>
        <topology evidence="1">Multi-pass membrane protein</topology>
    </subcellularLocation>
</comment>
<feature type="transmembrane region" description="Helical" evidence="6">
    <location>
        <begin position="39"/>
        <end position="56"/>
    </location>
</feature>
<feature type="transmembrane region" description="Helical" evidence="6">
    <location>
        <begin position="237"/>
        <end position="258"/>
    </location>
</feature>
<dbReference type="STRING" id="706191.PANA_1356"/>
<dbReference type="InterPro" id="IPR035681">
    <property type="entry name" value="ComA-like_MBL"/>
</dbReference>
<feature type="transmembrane region" description="Helical" evidence="6">
    <location>
        <begin position="12"/>
        <end position="33"/>
    </location>
</feature>
<evidence type="ECO:0000313" key="8">
    <source>
        <dbReference type="EMBL" id="ADD76523.1"/>
    </source>
</evidence>
<dbReference type="PANTHER" id="PTHR30619:SF1">
    <property type="entry name" value="RECOMBINATION PROTEIN 2"/>
    <property type="match status" value="1"/>
</dbReference>
<dbReference type="NCBIfam" id="TIGR00360">
    <property type="entry name" value="ComEC_N-term"/>
    <property type="match status" value="1"/>
</dbReference>
<dbReference type="InterPro" id="IPR052159">
    <property type="entry name" value="Competence_DNA_uptake"/>
</dbReference>
<dbReference type="Gene3D" id="3.60.15.10">
    <property type="entry name" value="Ribonuclease Z/Hydroxyacylglutathione hydrolase-like"/>
    <property type="match status" value="1"/>
</dbReference>
<dbReference type="eggNOG" id="COG0658">
    <property type="taxonomic scope" value="Bacteria"/>
</dbReference>
<protein>
    <submittedName>
        <fullName evidence="8">YcaI</fullName>
    </submittedName>
</protein>
<evidence type="ECO:0000259" key="7">
    <source>
        <dbReference type="SMART" id="SM00849"/>
    </source>
</evidence>
<feature type="transmembrane region" description="Helical" evidence="6">
    <location>
        <begin position="384"/>
        <end position="410"/>
    </location>
</feature>
<evidence type="ECO:0000256" key="4">
    <source>
        <dbReference type="ARBA" id="ARBA00022989"/>
    </source>
</evidence>
<evidence type="ECO:0000256" key="5">
    <source>
        <dbReference type="ARBA" id="ARBA00023136"/>
    </source>
</evidence>
<evidence type="ECO:0000313" key="9">
    <source>
        <dbReference type="Proteomes" id="UP000001702"/>
    </source>
</evidence>
<dbReference type="eggNOG" id="COG2333">
    <property type="taxonomic scope" value="Bacteria"/>
</dbReference>
<keyword evidence="4 6" id="KW-1133">Transmembrane helix</keyword>
<keyword evidence="3 6" id="KW-0812">Transmembrane</keyword>
<feature type="transmembrane region" description="Helical" evidence="6">
    <location>
        <begin position="301"/>
        <end position="322"/>
    </location>
</feature>
<reference evidence="8 9" key="1">
    <citation type="journal article" date="2010" name="J. Bacteriol.">
        <title>Genome sequence of Pantoea ananatis LMG20103, the causative agent of Eucalyptus blight and dieback.</title>
        <authorList>
            <person name="De Maayer P."/>
            <person name="Chan W.Y."/>
            <person name="Venter S.N."/>
            <person name="Toth I.K."/>
            <person name="Birch P.R."/>
            <person name="Joubert F."/>
            <person name="Coutinho T.A."/>
        </authorList>
    </citation>
    <scope>NUCLEOTIDE SEQUENCE [LARGE SCALE GENOMIC DNA]</scope>
    <source>
        <strain evidence="8 9">LMG 20103</strain>
    </source>
</reference>
<evidence type="ECO:0000256" key="2">
    <source>
        <dbReference type="ARBA" id="ARBA00022475"/>
    </source>
</evidence>
<dbReference type="AlphaFoldDB" id="D4GNH2"/>
<feature type="transmembrane region" description="Helical" evidence="6">
    <location>
        <begin position="342"/>
        <end position="363"/>
    </location>
</feature>
<dbReference type="InterPro" id="IPR001279">
    <property type="entry name" value="Metallo-B-lactamas"/>
</dbReference>
<dbReference type="HOGENOM" id="CLU_010363_3_0_6"/>
<dbReference type="Pfam" id="PF00753">
    <property type="entry name" value="Lactamase_B"/>
    <property type="match status" value="1"/>
</dbReference>
<feature type="transmembrane region" description="Helical" evidence="6">
    <location>
        <begin position="484"/>
        <end position="503"/>
    </location>
</feature>
<gene>
    <name evidence="8" type="primary">ycaI</name>
    <name evidence="8" type="ordered locus">PANA_1356</name>
</gene>
<evidence type="ECO:0000256" key="1">
    <source>
        <dbReference type="ARBA" id="ARBA00004651"/>
    </source>
</evidence>
<dbReference type="GO" id="GO:0030420">
    <property type="term" value="P:establishment of competence for transformation"/>
    <property type="evidence" value="ECO:0007669"/>
    <property type="project" value="InterPro"/>
</dbReference>
<keyword evidence="5 6" id="KW-0472">Membrane</keyword>
<evidence type="ECO:0000256" key="3">
    <source>
        <dbReference type="ARBA" id="ARBA00022692"/>
    </source>
</evidence>
<feature type="transmembrane region" description="Helical" evidence="6">
    <location>
        <begin position="458"/>
        <end position="478"/>
    </location>
</feature>
<name>D4GNH2_PANAM</name>
<keyword evidence="2" id="KW-1003">Cell membrane</keyword>
<dbReference type="CDD" id="cd07731">
    <property type="entry name" value="ComA-like_MBL-fold"/>
    <property type="match status" value="1"/>
</dbReference>
<dbReference type="NCBIfam" id="TIGR00361">
    <property type="entry name" value="ComEC_Rec2"/>
    <property type="match status" value="1"/>
</dbReference>
<dbReference type="PANTHER" id="PTHR30619">
    <property type="entry name" value="DNA INTERNALIZATION/COMPETENCE PROTEIN COMEC/REC2"/>
    <property type="match status" value="1"/>
</dbReference>
<organism evidence="8 9">
    <name type="scientific">Pantoea ananatis (strain LMG 20103)</name>
    <dbReference type="NCBI Taxonomy" id="706191"/>
    <lineage>
        <taxon>Bacteria</taxon>
        <taxon>Pseudomonadati</taxon>
        <taxon>Pseudomonadota</taxon>
        <taxon>Gammaproteobacteria</taxon>
        <taxon>Enterobacterales</taxon>
        <taxon>Erwiniaceae</taxon>
        <taxon>Pantoea</taxon>
    </lineage>
</organism>
<dbReference type="GO" id="GO:0005886">
    <property type="term" value="C:plasma membrane"/>
    <property type="evidence" value="ECO:0007669"/>
    <property type="project" value="UniProtKB-SubCell"/>
</dbReference>